<dbReference type="FunFam" id="3.40.50.2000:FF:000056">
    <property type="entry name" value="Glycosyltransferase"/>
    <property type="match status" value="1"/>
</dbReference>
<keyword evidence="3" id="KW-0328">Glycosyltransferase</keyword>
<dbReference type="Gene3D" id="3.40.50.2000">
    <property type="entry name" value="Glycogen Phosphorylase B"/>
    <property type="match status" value="2"/>
</dbReference>
<dbReference type="PANTHER" id="PTHR48048">
    <property type="entry name" value="GLYCOSYLTRANSFERASE"/>
    <property type="match status" value="1"/>
</dbReference>
<dbReference type="EMBL" id="LC528217">
    <property type="protein sequence ID" value="BCB01553.1"/>
    <property type="molecule type" value="mRNA"/>
</dbReference>
<evidence type="ECO:0000256" key="1">
    <source>
        <dbReference type="ARBA" id="ARBA00009995"/>
    </source>
</evidence>
<dbReference type="CDD" id="cd03784">
    <property type="entry name" value="GT1_Gtf-like"/>
    <property type="match status" value="1"/>
</dbReference>
<dbReference type="SUPFAM" id="SSF53756">
    <property type="entry name" value="UDP-Glycosyltransferase/glycogen phosphorylase"/>
    <property type="match status" value="1"/>
</dbReference>
<protein>
    <recommendedName>
        <fullName evidence="4">Glycosyltransferase</fullName>
        <ecNumber evidence="4">2.4.1.-</ecNumber>
    </recommendedName>
</protein>
<keyword evidence="2 3" id="KW-0808">Transferase</keyword>
<organism evidence="5">
    <name type="scientific">Rheum palmatum</name>
    <name type="common">Chinese rhubarb</name>
    <dbReference type="NCBI Taxonomy" id="137221"/>
    <lineage>
        <taxon>Eukaryota</taxon>
        <taxon>Viridiplantae</taxon>
        <taxon>Streptophyta</taxon>
        <taxon>Embryophyta</taxon>
        <taxon>Tracheophyta</taxon>
        <taxon>Spermatophyta</taxon>
        <taxon>Magnoliopsida</taxon>
        <taxon>eudicotyledons</taxon>
        <taxon>Gunneridae</taxon>
        <taxon>Pentapetalae</taxon>
        <taxon>Caryophyllales</taxon>
        <taxon>Polygonaceae</taxon>
        <taxon>Polygonoideae</taxon>
        <taxon>Rumiceae</taxon>
        <taxon>Rheum</taxon>
    </lineage>
</organism>
<dbReference type="InterPro" id="IPR050481">
    <property type="entry name" value="UDP-glycosyltransf_plant"/>
</dbReference>
<dbReference type="Pfam" id="PF00201">
    <property type="entry name" value="UDPGT"/>
    <property type="match status" value="1"/>
</dbReference>
<dbReference type="InterPro" id="IPR002213">
    <property type="entry name" value="UDP_glucos_trans"/>
</dbReference>
<dbReference type="PANTHER" id="PTHR48048:SF45">
    <property type="entry name" value="GLYCOSYLTRANSFERASE"/>
    <property type="match status" value="1"/>
</dbReference>
<dbReference type="InterPro" id="IPR035595">
    <property type="entry name" value="UDP_glycos_trans_CS"/>
</dbReference>
<gene>
    <name evidence="5" type="primary">UGT71AQ1</name>
</gene>
<evidence type="ECO:0000256" key="4">
    <source>
        <dbReference type="RuleBase" id="RU362057"/>
    </source>
</evidence>
<dbReference type="GO" id="GO:0035251">
    <property type="term" value="F:UDP-glucosyltransferase activity"/>
    <property type="evidence" value="ECO:0007669"/>
    <property type="project" value="InterPro"/>
</dbReference>
<sequence length="478" mass="53374">MGHLVAQVELARHLVAHHPRLSVAVLIPKLPVTDTNLDSYLRSAALPDDGRISLLELPPLENPPPPEEWSSKRPFFVVNLFASLYKPVVKRVVENRRRRTFGILTDMVITQFVDVAEDLGVPSYVFFTSGANMLAMMFQLESRGVDAPSVFGDLPPDLAPLKVPGFQNPIPMKVWPEIFLNEENSAQFLSHATRYRKTNGILVNTFEELESEILLSLSSDERIPPVYSVGAVLHLGRQNAKDVDDHDINGRDHLILNWLDAQPPASVVFLCFGSVGSFGKVQVEQIAAGIERSGHRFLWSLRRQPNSDKGERLPSDYNDFEEALPTGFLDRMASVGMMIGWAPQADVLAHPAVGAFVSHCGWNSVLESLKFGVPVVTWPMYAEQQLNAFSMVRELGIAVELRMDYRYDVVERKANVVVTAEEVKRGIRMMMEEEEGAAARSKVKEMCEFANKALEVGGSSHKSLHLFTQDLIKNLSMN</sequence>
<evidence type="ECO:0000256" key="2">
    <source>
        <dbReference type="ARBA" id="ARBA00022679"/>
    </source>
</evidence>
<accession>A0A9F2IBZ1</accession>
<proteinExistence type="evidence at transcript level"/>
<evidence type="ECO:0000256" key="3">
    <source>
        <dbReference type="RuleBase" id="RU003718"/>
    </source>
</evidence>
<name>A0A9F2IBZ1_RHEPA</name>
<comment type="similarity">
    <text evidence="1 3">Belongs to the UDP-glycosyltransferase family.</text>
</comment>
<dbReference type="AlphaFoldDB" id="A0A9F2IBZ1"/>
<reference evidence="5" key="1">
    <citation type="journal article" date="2020" name="Plant Biotechnol.">
        <title>Isolation and characterization of a novel glucosyltransferase involved in production of emodin-6-O-glucoside and rhaponticin in Rheum palmatum.</title>
        <authorList>
            <person name="Yamada A."/>
            <person name="Kondo-Kaneko M."/>
            <person name="Ishiuchi K."/>
            <person name="Makino T."/>
            <person name="Terasaka K."/>
        </authorList>
    </citation>
    <scope>NUCLEOTIDE SEQUENCE</scope>
    <source>
        <strain evidence="5">M-2016</strain>
        <tissue evidence="5">Mixture of rhizome</tissue>
    </source>
</reference>
<dbReference type="PROSITE" id="PS00375">
    <property type="entry name" value="UDPGT"/>
    <property type="match status" value="1"/>
</dbReference>
<dbReference type="EC" id="2.4.1.-" evidence="4"/>
<evidence type="ECO:0000313" key="5">
    <source>
        <dbReference type="EMBL" id="BCB01553.1"/>
    </source>
</evidence>